<dbReference type="AlphaFoldDB" id="C7P194"/>
<reference evidence="1 2" key="1">
    <citation type="journal article" date="2009" name="Stand. Genomic Sci.">
        <title>Complete genome sequence of Halomicrobium mukohataei type strain (arg-2).</title>
        <authorList>
            <person name="Tindall B.J."/>
            <person name="Schneider S."/>
            <person name="Lapidus A."/>
            <person name="Copeland A."/>
            <person name="Glavina Del Rio T."/>
            <person name="Nolan M."/>
            <person name="Lucas S."/>
            <person name="Chen F."/>
            <person name="Tice H."/>
            <person name="Cheng J.F."/>
            <person name="Saunders E."/>
            <person name="Bruce D."/>
            <person name="Goodwin L."/>
            <person name="Pitluck S."/>
            <person name="Mikhailova N."/>
            <person name="Pati A."/>
            <person name="Ivanova N."/>
            <person name="Mavrommatis K."/>
            <person name="Chen A."/>
            <person name="Palaniappan K."/>
            <person name="Chain P."/>
            <person name="Land M."/>
            <person name="Hauser L."/>
            <person name="Chang Y.J."/>
            <person name="Jeffries C.D."/>
            <person name="Brettin T."/>
            <person name="Han C."/>
            <person name="Rohde M."/>
            <person name="Goker M."/>
            <person name="Bristow J."/>
            <person name="Eisen J.A."/>
            <person name="Markowitz V."/>
            <person name="Hugenholtz P."/>
            <person name="Klenk H.P."/>
            <person name="Kyrpides N.C."/>
            <person name="Detter J.C."/>
        </authorList>
    </citation>
    <scope>NUCLEOTIDE SEQUENCE [LARGE SCALE GENOMIC DNA]</scope>
    <source>
        <strain evidence="2">ATCC 700874 / DSM 12286 / JCM 9738 / NCIMB 13541</strain>
    </source>
</reference>
<gene>
    <name evidence="1" type="ordered locus">Hmuk_0973</name>
</gene>
<evidence type="ECO:0000313" key="1">
    <source>
        <dbReference type="EMBL" id="ACV47102.1"/>
    </source>
</evidence>
<accession>C7P194</accession>
<dbReference type="EMBL" id="CP001688">
    <property type="protein sequence ID" value="ACV47102.1"/>
    <property type="molecule type" value="Genomic_DNA"/>
</dbReference>
<keyword evidence="2" id="KW-1185">Reference proteome</keyword>
<dbReference type="KEGG" id="hmu:Hmuk_0973"/>
<protein>
    <submittedName>
        <fullName evidence="1">Uncharacterized protein</fullName>
    </submittedName>
</protein>
<proteinExistence type="predicted"/>
<sequence length="52" mass="5785">MLVAHVAAIFEHGPDSYADRQVVVWMTKPEGRFGCVEAIETAKCRSSGWHPL</sequence>
<name>C7P194_HALMD</name>
<dbReference type="HOGENOM" id="CLU_3075218_0_0_2"/>
<dbReference type="STRING" id="485914.Hmuk_0973"/>
<organism evidence="1 2">
    <name type="scientific">Halomicrobium mukohataei (strain ATCC 700874 / DSM 12286 / JCM 9738 / NCIMB 13541)</name>
    <name type="common">Haloarcula mukohataei</name>
    <dbReference type="NCBI Taxonomy" id="485914"/>
    <lineage>
        <taxon>Archaea</taxon>
        <taxon>Methanobacteriati</taxon>
        <taxon>Methanobacteriota</taxon>
        <taxon>Stenosarchaea group</taxon>
        <taxon>Halobacteria</taxon>
        <taxon>Halobacteriales</taxon>
        <taxon>Haloarculaceae</taxon>
        <taxon>Halomicrobium</taxon>
    </lineage>
</organism>
<evidence type="ECO:0000313" key="2">
    <source>
        <dbReference type="Proteomes" id="UP000001746"/>
    </source>
</evidence>
<dbReference type="Proteomes" id="UP000001746">
    <property type="component" value="Chromosome"/>
</dbReference>